<accession>U2MCA2</accession>
<evidence type="ECO:0000313" key="2">
    <source>
        <dbReference type="Proteomes" id="UP000016662"/>
    </source>
</evidence>
<dbReference type="InterPro" id="IPR000150">
    <property type="entry name" value="Cof"/>
</dbReference>
<keyword evidence="1" id="KW-0378">Hydrolase</keyword>
<dbReference type="GO" id="GO:0005829">
    <property type="term" value="C:cytosol"/>
    <property type="evidence" value="ECO:0007669"/>
    <property type="project" value="TreeGrafter"/>
</dbReference>
<dbReference type="GO" id="GO:0000287">
    <property type="term" value="F:magnesium ion binding"/>
    <property type="evidence" value="ECO:0007669"/>
    <property type="project" value="TreeGrafter"/>
</dbReference>
<dbReference type="HOGENOM" id="CLU_044146_1_2_9"/>
<dbReference type="SFLD" id="SFLDS00003">
    <property type="entry name" value="Haloacid_Dehalogenase"/>
    <property type="match status" value="1"/>
</dbReference>
<dbReference type="EMBL" id="AWVF01000089">
    <property type="protein sequence ID" value="ERJ96928.1"/>
    <property type="molecule type" value="Genomic_DNA"/>
</dbReference>
<dbReference type="Proteomes" id="UP000016662">
    <property type="component" value="Unassembled WGS sequence"/>
</dbReference>
<name>U2MCA2_9FIRM</name>
<dbReference type="Gene3D" id="3.30.1240.10">
    <property type="match status" value="1"/>
</dbReference>
<dbReference type="Gene3D" id="3.40.50.1000">
    <property type="entry name" value="HAD superfamily/HAD-like"/>
    <property type="match status" value="1"/>
</dbReference>
<evidence type="ECO:0000313" key="1">
    <source>
        <dbReference type="EMBL" id="ERJ96928.1"/>
    </source>
</evidence>
<dbReference type="AlphaFoldDB" id="U2MCA2"/>
<dbReference type="SUPFAM" id="SSF56784">
    <property type="entry name" value="HAD-like"/>
    <property type="match status" value="1"/>
</dbReference>
<dbReference type="PATRIC" id="fig|411473.3.peg.564"/>
<proteinExistence type="predicted"/>
<dbReference type="PANTHER" id="PTHR10000">
    <property type="entry name" value="PHOSPHOSERINE PHOSPHATASE"/>
    <property type="match status" value="1"/>
</dbReference>
<dbReference type="Pfam" id="PF08282">
    <property type="entry name" value="Hydrolase_3"/>
    <property type="match status" value="1"/>
</dbReference>
<dbReference type="PANTHER" id="PTHR10000:SF8">
    <property type="entry name" value="HAD SUPERFAMILY HYDROLASE-LIKE, TYPE 3"/>
    <property type="match status" value="1"/>
</dbReference>
<dbReference type="OrthoDB" id="9781413at2"/>
<comment type="caution">
    <text evidence="1">The sequence shown here is derived from an EMBL/GenBank/DDBJ whole genome shotgun (WGS) entry which is preliminary data.</text>
</comment>
<gene>
    <name evidence="1" type="ORF">RUMCAL_00711</name>
</gene>
<keyword evidence="2" id="KW-1185">Reference proteome</keyword>
<dbReference type="STRING" id="411473.RUMCAL_00711"/>
<dbReference type="InterPro" id="IPR036412">
    <property type="entry name" value="HAD-like_sf"/>
</dbReference>
<dbReference type="GO" id="GO:0016791">
    <property type="term" value="F:phosphatase activity"/>
    <property type="evidence" value="ECO:0007669"/>
    <property type="project" value="UniProtKB-ARBA"/>
</dbReference>
<reference evidence="1 2" key="1">
    <citation type="submission" date="2013-07" db="EMBL/GenBank/DDBJ databases">
        <authorList>
            <person name="Weinstock G."/>
            <person name="Sodergren E."/>
            <person name="Wylie T."/>
            <person name="Fulton L."/>
            <person name="Fulton R."/>
            <person name="Fronick C."/>
            <person name="O'Laughlin M."/>
            <person name="Godfrey J."/>
            <person name="Miner T."/>
            <person name="Herter B."/>
            <person name="Appelbaum E."/>
            <person name="Cordes M."/>
            <person name="Lek S."/>
            <person name="Wollam A."/>
            <person name="Pepin K.H."/>
            <person name="Palsikar V.B."/>
            <person name="Mitreva M."/>
            <person name="Wilson R.K."/>
        </authorList>
    </citation>
    <scope>NUCLEOTIDE SEQUENCE [LARGE SCALE GENOMIC DNA]</scope>
    <source>
        <strain evidence="1 2">ATCC 27760</strain>
    </source>
</reference>
<organism evidence="1 2">
    <name type="scientific">Ruminococcus callidus ATCC 27760</name>
    <dbReference type="NCBI Taxonomy" id="411473"/>
    <lineage>
        <taxon>Bacteria</taxon>
        <taxon>Bacillati</taxon>
        <taxon>Bacillota</taxon>
        <taxon>Clostridia</taxon>
        <taxon>Eubacteriales</taxon>
        <taxon>Oscillospiraceae</taxon>
        <taxon>Ruminococcus</taxon>
    </lineage>
</organism>
<dbReference type="NCBIfam" id="TIGR01484">
    <property type="entry name" value="HAD-SF-IIB"/>
    <property type="match status" value="1"/>
</dbReference>
<sequence>MVQMIALDLDGTLLQPDSTLSAAAEDALTKAISQGICIVVASGRAFTALPEKIRHFAGIRYAVTSNGAAVSELPAGKLLCAWTLPEQAVLDLLKMQQAAGTFLIEAGIGGQMYAPEEYLNNPEKYRQAAPLQAYLKRTRKPVADMTAFLLEHQHEIDCIDLICPECAEKDRLRVQVQQEIADIYVTSSTPELVEIAHAEAGKANGLRFLSEQTGIPAENILAFGNADNDAEMLAYAGIGVAVANASDACKQAADRITLSHTEDGVAKTILEYLH</sequence>
<dbReference type="InterPro" id="IPR023214">
    <property type="entry name" value="HAD_sf"/>
</dbReference>
<dbReference type="RefSeq" id="WP_021682173.1">
    <property type="nucleotide sequence ID" value="NZ_KI260408.1"/>
</dbReference>
<dbReference type="SFLD" id="SFLDG01140">
    <property type="entry name" value="C2.B:_Phosphomannomutase_and_P"/>
    <property type="match status" value="1"/>
</dbReference>
<dbReference type="CDD" id="cd07516">
    <property type="entry name" value="HAD_Pase"/>
    <property type="match status" value="1"/>
</dbReference>
<dbReference type="NCBIfam" id="TIGR00099">
    <property type="entry name" value="Cof-subfamily"/>
    <property type="match status" value="1"/>
</dbReference>
<dbReference type="InterPro" id="IPR006379">
    <property type="entry name" value="HAD-SF_hydro_IIB"/>
</dbReference>
<protein>
    <submittedName>
        <fullName evidence="1">Cof-like hydrolase</fullName>
    </submittedName>
</protein>
<dbReference type="eggNOG" id="COG0561">
    <property type="taxonomic scope" value="Bacteria"/>
</dbReference>